<sequence length="86" mass="9354">MASPSDHGRGADQTVVRFPDGLRDLIKAAAAENGRSMNAEIMSRLEASFASVNSLHREIAVMMNRRLQEEVNSRLSQIASAIGRDA</sequence>
<dbReference type="Pfam" id="PF03869">
    <property type="entry name" value="Arc"/>
    <property type="match status" value="1"/>
</dbReference>
<proteinExistence type="predicted"/>
<dbReference type="AlphaFoldDB" id="A0A0P0YWY5"/>
<dbReference type="GO" id="GO:0006355">
    <property type="term" value="P:regulation of DNA-templated transcription"/>
    <property type="evidence" value="ECO:0007669"/>
    <property type="project" value="InterPro"/>
</dbReference>
<organism evidence="2">
    <name type="scientific">Aureimonas altamirensis</name>
    <dbReference type="NCBI Taxonomy" id="370622"/>
    <lineage>
        <taxon>Bacteria</taxon>
        <taxon>Pseudomonadati</taxon>
        <taxon>Pseudomonadota</taxon>
        <taxon>Alphaproteobacteria</taxon>
        <taxon>Hyphomicrobiales</taxon>
        <taxon>Aurantimonadaceae</taxon>
        <taxon>Aureimonas</taxon>
    </lineage>
</organism>
<protein>
    <recommendedName>
        <fullName evidence="1">Arc-like DNA binding domain-containing protein</fullName>
    </recommendedName>
</protein>
<accession>A0A0P0YWY5</accession>
<dbReference type="EMBL" id="LC066371">
    <property type="protein sequence ID" value="BAT26028.1"/>
    <property type="molecule type" value="Genomic_DNA"/>
</dbReference>
<dbReference type="GO" id="GO:0003677">
    <property type="term" value="F:DNA binding"/>
    <property type="evidence" value="ECO:0007669"/>
    <property type="project" value="InterPro"/>
</dbReference>
<evidence type="ECO:0000259" key="1">
    <source>
        <dbReference type="Pfam" id="PF03869"/>
    </source>
</evidence>
<evidence type="ECO:0000313" key="2">
    <source>
        <dbReference type="EMBL" id="BAT26028.1"/>
    </source>
</evidence>
<feature type="domain" description="Arc-like DNA binding" evidence="1">
    <location>
        <begin position="9"/>
        <end position="50"/>
    </location>
</feature>
<reference evidence="2" key="1">
    <citation type="journal article" date="2015" name="Proc. Natl. Acad. Sci. U.S.A.">
        <title>Bacterial clade with the ribosomal RNA operon on a small plasmid rather than the chromosome.</title>
        <authorList>
            <person name="Anda M."/>
            <person name="Ohtsubo Y."/>
            <person name="Okubo T."/>
            <person name="Sugawara M."/>
            <person name="Nagata Y."/>
            <person name="Tsuda M."/>
            <person name="Minamisawa K."/>
            <person name="Mitsui H."/>
        </authorList>
    </citation>
    <scope>NUCLEOTIDE SEQUENCE</scope>
    <source>
        <strain evidence="2">DSM 21988</strain>
    </source>
</reference>
<dbReference type="RefSeq" id="WP_060602717.1">
    <property type="nucleotide sequence ID" value="NZ_BBWQ01000009.1"/>
</dbReference>
<dbReference type="SUPFAM" id="SSF47598">
    <property type="entry name" value="Ribbon-helix-helix"/>
    <property type="match status" value="1"/>
</dbReference>
<name>A0A0P0YWY5_9HYPH</name>
<dbReference type="InterPro" id="IPR010985">
    <property type="entry name" value="Ribbon_hlx_hlx"/>
</dbReference>
<dbReference type="InterPro" id="IPR013321">
    <property type="entry name" value="Arc_rbn_hlx_hlx"/>
</dbReference>
<dbReference type="Gene3D" id="1.10.1220.10">
    <property type="entry name" value="Met repressor-like"/>
    <property type="match status" value="1"/>
</dbReference>
<dbReference type="InterPro" id="IPR005569">
    <property type="entry name" value="Arc_DNA-bd_dom"/>
</dbReference>